<organism evidence="1 2">
    <name type="scientific">Bifidobacterium dentium</name>
    <dbReference type="NCBI Taxonomy" id="1689"/>
    <lineage>
        <taxon>Bacteria</taxon>
        <taxon>Bacillati</taxon>
        <taxon>Actinomycetota</taxon>
        <taxon>Actinomycetes</taxon>
        <taxon>Bifidobacteriales</taxon>
        <taxon>Bifidobacteriaceae</taxon>
        <taxon>Bifidobacterium</taxon>
    </lineage>
</organism>
<evidence type="ECO:0008006" key="3">
    <source>
        <dbReference type="Google" id="ProtNLM"/>
    </source>
</evidence>
<dbReference type="RefSeq" id="WP_129879755.1">
    <property type="nucleotide sequence ID" value="NZ_CP162921.1"/>
</dbReference>
<sequence length="85" mass="9153">MTSFKDKKSAEIATNAADELRRLARYADRSQEQLASEIGISRQTMNVKLNGGPLDLTEFVAIAMSLGKNPSEVLGKAEQTALANA</sequence>
<dbReference type="GO" id="GO:0003677">
    <property type="term" value="F:DNA binding"/>
    <property type="evidence" value="ECO:0007669"/>
    <property type="project" value="InterPro"/>
</dbReference>
<dbReference type="CDD" id="cd00093">
    <property type="entry name" value="HTH_XRE"/>
    <property type="match status" value="1"/>
</dbReference>
<comment type="caution">
    <text evidence="1">The sequence shown here is derived from an EMBL/GenBank/DDBJ whole genome shotgun (WGS) entry which is preliminary data.</text>
</comment>
<proteinExistence type="predicted"/>
<dbReference type="SUPFAM" id="SSF47413">
    <property type="entry name" value="lambda repressor-like DNA-binding domains"/>
    <property type="match status" value="1"/>
</dbReference>
<dbReference type="EMBL" id="WDPD01000001">
    <property type="protein sequence ID" value="KAB7462288.1"/>
    <property type="molecule type" value="Genomic_DNA"/>
</dbReference>
<dbReference type="InterPro" id="IPR001387">
    <property type="entry name" value="Cro/C1-type_HTH"/>
</dbReference>
<name>A0A7J5TJU1_9BIFI</name>
<protein>
    <recommendedName>
        <fullName evidence="3">Helix-turn-helix transcriptional regulator</fullName>
    </recommendedName>
</protein>
<accession>A0A7J5TJU1</accession>
<dbReference type="InterPro" id="IPR010982">
    <property type="entry name" value="Lambda_DNA-bd_dom_sf"/>
</dbReference>
<evidence type="ECO:0000313" key="1">
    <source>
        <dbReference type="EMBL" id="KAB7462288.1"/>
    </source>
</evidence>
<dbReference type="Gene3D" id="1.10.260.40">
    <property type="entry name" value="lambda repressor-like DNA-binding domains"/>
    <property type="match status" value="1"/>
</dbReference>
<reference evidence="1 2" key="1">
    <citation type="journal article" date="2019" name="Nat. Med.">
        <title>A library of human gut bacterial isolates paired with longitudinal multiomics data enables mechanistic microbiome research.</title>
        <authorList>
            <person name="Poyet M."/>
            <person name="Groussin M."/>
            <person name="Gibbons S.M."/>
            <person name="Avila-Pacheco J."/>
            <person name="Jiang X."/>
            <person name="Kearney S.M."/>
            <person name="Perrotta A.R."/>
            <person name="Berdy B."/>
            <person name="Zhao S."/>
            <person name="Lieberman T.D."/>
            <person name="Swanson P.K."/>
            <person name="Smith M."/>
            <person name="Roesemann S."/>
            <person name="Alexander J.E."/>
            <person name="Rich S.A."/>
            <person name="Livny J."/>
            <person name="Vlamakis H."/>
            <person name="Clish C."/>
            <person name="Bullock K."/>
            <person name="Deik A."/>
            <person name="Scott J."/>
            <person name="Pierce K.A."/>
            <person name="Xavier R.J."/>
            <person name="Alm E.J."/>
        </authorList>
    </citation>
    <scope>NUCLEOTIDE SEQUENCE [LARGE SCALE GENOMIC DNA]</scope>
    <source>
        <strain evidence="1 2">BIOML-A2</strain>
    </source>
</reference>
<evidence type="ECO:0000313" key="2">
    <source>
        <dbReference type="Proteomes" id="UP000429211"/>
    </source>
</evidence>
<dbReference type="Proteomes" id="UP000429211">
    <property type="component" value="Unassembled WGS sequence"/>
</dbReference>
<dbReference type="AlphaFoldDB" id="A0A7J5TJU1"/>
<gene>
    <name evidence="1" type="ORF">GBB04_00390</name>
</gene>